<organism evidence="2 3">
    <name type="scientific">Burkholderia gladioli</name>
    <name type="common">Pseudomonas marginata</name>
    <name type="synonym">Phytomonas marginata</name>
    <dbReference type="NCBI Taxonomy" id="28095"/>
    <lineage>
        <taxon>Bacteria</taxon>
        <taxon>Pseudomonadati</taxon>
        <taxon>Pseudomonadota</taxon>
        <taxon>Betaproteobacteria</taxon>
        <taxon>Burkholderiales</taxon>
        <taxon>Burkholderiaceae</taxon>
        <taxon>Burkholderia</taxon>
    </lineage>
</organism>
<evidence type="ECO:0000256" key="1">
    <source>
        <dbReference type="SAM" id="MobiDB-lite"/>
    </source>
</evidence>
<dbReference type="AlphaFoldDB" id="A0AAW3F2B8"/>
<dbReference type="RefSeq" id="WP_059443182.1">
    <property type="nucleotide sequence ID" value="NZ_KN150850.1"/>
</dbReference>
<reference evidence="2 3" key="1">
    <citation type="submission" date="2014-04" db="EMBL/GenBank/DDBJ databases">
        <authorList>
            <person name="Bishop-Lilly K.A."/>
            <person name="Broomall S.M."/>
            <person name="Chain P.S."/>
            <person name="Chertkov O."/>
            <person name="Coyne S.R."/>
            <person name="Daligault H.E."/>
            <person name="Davenport K.W."/>
            <person name="Erkkila T."/>
            <person name="Frey K.G."/>
            <person name="Gibbons H.S."/>
            <person name="Gu W."/>
            <person name="Jaissle J."/>
            <person name="Johnson S.L."/>
            <person name="Koroleva G.I."/>
            <person name="Ladner J.T."/>
            <person name="Lo C.-C."/>
            <person name="Minogue T.D."/>
            <person name="Munk C."/>
            <person name="Palacios G.F."/>
            <person name="Redden C.L."/>
            <person name="Rosenzweig C.N."/>
            <person name="Scholz M.B."/>
            <person name="Teshima H."/>
            <person name="Xu Y."/>
        </authorList>
    </citation>
    <scope>NUCLEOTIDE SEQUENCE [LARGE SCALE GENOMIC DNA]</scope>
    <source>
        <strain evidence="3">gladioli</strain>
    </source>
</reference>
<comment type="caution">
    <text evidence="2">The sequence shown here is derived from an EMBL/GenBank/DDBJ whole genome shotgun (WGS) entry which is preliminary data.</text>
</comment>
<proteinExistence type="predicted"/>
<accession>A0AAW3F2B8</accession>
<sequence length="730" mass="79053">MTNNTTADLDRDIAHLIDSSENGIARVPRETLVRLRELFALQHSPIRDEQREAARKRVAAFMDAYSILRGADQEKIHSINFTPLLVADLRALLTSPRAGVPAPKGWKLVPIEATREMADSGHLAYDEHGWSGFKKIWSAMLDAAPAAPVAEPQTDNAANLITIDRRDLYGFVRGSIKRALEDASHGAAESHEPMSAVDCWSEAHTRTIEIFDSMKIAGIGEVQSAAQAVDAPVRVASIHDFGPVPLGEGQDATSTIQQALDCPTRDWTVPEIAAQAVAADGEATDEDRIDWIANAHCPGGMAYPVNVKNAIREALREARAAVSPATRMLNACDANALRTAIDAAEIAKFIDAERAVELRDIVMHAAVSPPADKIIQHLESSVLRYQRMVDELKQRLSQVVHSEADAANERAAVSPATAEPWKAPKQHCQNGGDVCLAGNRDGVCCPEDSCDIDDGTRKNPATADERAAKLDFSLLARLSARIMGCPINPALSKFARAVEVAARESQAAAPQANAAEESEDAYVIRRLSETLADVCVTLRGEDPVHPDDPLNKIELVKRLAEVLRMEVELYRAQAAAPASMPAFKRYNWDGKEHEAGPLVFFLDVLEALKIVEDEQAAAPAEAREPDAYMTLDCVSLKPASVYLDREDIADMRPDHVVPLYRGAVPADAGEAVLPPKRVEEIMAQAQVLASAWSLVGGRFDQGDALETAEQEKQNLRDLVSGAQGGKGGEA</sequence>
<evidence type="ECO:0000313" key="3">
    <source>
        <dbReference type="Proteomes" id="UP000029590"/>
    </source>
</evidence>
<dbReference type="EMBL" id="JPGG01000016">
    <property type="protein sequence ID" value="KGC14010.1"/>
    <property type="molecule type" value="Genomic_DNA"/>
</dbReference>
<dbReference type="Proteomes" id="UP000029590">
    <property type="component" value="Unassembled WGS sequence"/>
</dbReference>
<protein>
    <submittedName>
        <fullName evidence="2">Gp38</fullName>
    </submittedName>
</protein>
<gene>
    <name evidence="2" type="ORF">DM48_319</name>
</gene>
<feature type="region of interest" description="Disordered" evidence="1">
    <location>
        <begin position="709"/>
        <end position="730"/>
    </location>
</feature>
<name>A0AAW3F2B8_BURGA</name>
<evidence type="ECO:0000313" key="2">
    <source>
        <dbReference type="EMBL" id="KGC14010.1"/>
    </source>
</evidence>